<accession>A0A8C9MFG5</accession>
<dbReference type="Ensembl" id="ENSSCAT00000003150.1">
    <property type="protein sequence ID" value="ENSSCAP00000002661.1"/>
    <property type="gene ID" value="ENSSCAG00000002321.1"/>
</dbReference>
<dbReference type="InterPro" id="IPR001245">
    <property type="entry name" value="Ser-Thr/Tyr_kinase_cat_dom"/>
</dbReference>
<dbReference type="InterPro" id="IPR011009">
    <property type="entry name" value="Kinase-like_dom_sf"/>
</dbReference>
<evidence type="ECO:0000256" key="1">
    <source>
        <dbReference type="ARBA" id="ARBA00022741"/>
    </source>
</evidence>
<dbReference type="Proteomes" id="UP000694409">
    <property type="component" value="Unassembled WGS sequence"/>
</dbReference>
<evidence type="ECO:0000313" key="5">
    <source>
        <dbReference type="Proteomes" id="UP000694409"/>
    </source>
</evidence>
<keyword evidence="1" id="KW-0547">Nucleotide-binding</keyword>
<dbReference type="Gene3D" id="1.10.510.10">
    <property type="entry name" value="Transferase(Phosphotransferase) domain 1"/>
    <property type="match status" value="1"/>
</dbReference>
<proteinExistence type="predicted"/>
<dbReference type="AlphaFoldDB" id="A0A8C9MFG5"/>
<dbReference type="Pfam" id="PF07714">
    <property type="entry name" value="PK_Tyr_Ser-Thr"/>
    <property type="match status" value="1"/>
</dbReference>
<evidence type="ECO:0000259" key="3">
    <source>
        <dbReference type="PROSITE" id="PS50011"/>
    </source>
</evidence>
<reference evidence="4" key="1">
    <citation type="submission" date="2025-08" db="UniProtKB">
        <authorList>
            <consortium name="Ensembl"/>
        </authorList>
    </citation>
    <scope>IDENTIFICATION</scope>
</reference>
<organism evidence="4 5">
    <name type="scientific">Serinus canaria</name>
    <name type="common">Island canary</name>
    <name type="synonym">Fringilla canaria</name>
    <dbReference type="NCBI Taxonomy" id="9135"/>
    <lineage>
        <taxon>Eukaryota</taxon>
        <taxon>Metazoa</taxon>
        <taxon>Chordata</taxon>
        <taxon>Craniata</taxon>
        <taxon>Vertebrata</taxon>
        <taxon>Euteleostomi</taxon>
        <taxon>Archelosauria</taxon>
        <taxon>Archosauria</taxon>
        <taxon>Dinosauria</taxon>
        <taxon>Saurischia</taxon>
        <taxon>Theropoda</taxon>
        <taxon>Coelurosauria</taxon>
        <taxon>Aves</taxon>
        <taxon>Neognathae</taxon>
        <taxon>Neoaves</taxon>
        <taxon>Telluraves</taxon>
        <taxon>Australaves</taxon>
        <taxon>Passeriformes</taxon>
        <taxon>Passeroidea</taxon>
        <taxon>Fringillidae</taxon>
        <taxon>Carduelinae</taxon>
        <taxon>Serinus</taxon>
    </lineage>
</organism>
<protein>
    <recommendedName>
        <fullName evidence="3">Protein kinase domain-containing protein</fullName>
    </recommendedName>
</protein>
<dbReference type="InterPro" id="IPR050198">
    <property type="entry name" value="Non-receptor_tyrosine_kinases"/>
</dbReference>
<dbReference type="GO" id="GO:0005524">
    <property type="term" value="F:ATP binding"/>
    <property type="evidence" value="ECO:0007669"/>
    <property type="project" value="UniProtKB-KW"/>
</dbReference>
<dbReference type="PROSITE" id="PS50011">
    <property type="entry name" value="PROTEIN_KINASE_DOM"/>
    <property type="match status" value="1"/>
</dbReference>
<evidence type="ECO:0000256" key="2">
    <source>
        <dbReference type="ARBA" id="ARBA00022840"/>
    </source>
</evidence>
<feature type="domain" description="Protein kinase" evidence="3">
    <location>
        <begin position="1"/>
        <end position="61"/>
    </location>
</feature>
<keyword evidence="2" id="KW-0067">ATP-binding</keyword>
<name>A0A8C9MFG5_SERCA</name>
<dbReference type="GO" id="GO:0004672">
    <property type="term" value="F:protein kinase activity"/>
    <property type="evidence" value="ECO:0007669"/>
    <property type="project" value="InterPro"/>
</dbReference>
<dbReference type="PANTHER" id="PTHR24418">
    <property type="entry name" value="TYROSINE-PROTEIN KINASE"/>
    <property type="match status" value="1"/>
</dbReference>
<sequence length="61" mass="6712">QGTPDMAHLCPIAGAKFPIKWTAPEAALFGRFTIKSDVWSFGILLTELACPVPQFPPQRDQ</sequence>
<dbReference type="InterPro" id="IPR000719">
    <property type="entry name" value="Prot_kinase_dom"/>
</dbReference>
<dbReference type="SUPFAM" id="SSF56112">
    <property type="entry name" value="Protein kinase-like (PK-like)"/>
    <property type="match status" value="1"/>
</dbReference>
<keyword evidence="5" id="KW-1185">Reference proteome</keyword>
<evidence type="ECO:0000313" key="4">
    <source>
        <dbReference type="Ensembl" id="ENSSCAP00000002661.1"/>
    </source>
</evidence>
<reference evidence="4" key="2">
    <citation type="submission" date="2025-09" db="UniProtKB">
        <authorList>
            <consortium name="Ensembl"/>
        </authorList>
    </citation>
    <scope>IDENTIFICATION</scope>
</reference>